<dbReference type="EMBL" id="JAROYP010000001">
    <property type="protein sequence ID" value="MDH5159885.1"/>
    <property type="molecule type" value="Genomic_DNA"/>
</dbReference>
<dbReference type="PANTHER" id="PTHR36180:SF2">
    <property type="entry name" value="BRO FAMILY PROTEIN"/>
    <property type="match status" value="1"/>
</dbReference>
<dbReference type="InterPro" id="IPR005039">
    <property type="entry name" value="Ant_C"/>
</dbReference>
<dbReference type="Pfam" id="PF02498">
    <property type="entry name" value="Bro-N"/>
    <property type="match status" value="1"/>
</dbReference>
<dbReference type="GO" id="GO:0003677">
    <property type="term" value="F:DNA binding"/>
    <property type="evidence" value="ECO:0007669"/>
    <property type="project" value="InterPro"/>
</dbReference>
<dbReference type="AlphaFoldDB" id="A0AAW6SRK6"/>
<proteinExistence type="predicted"/>
<dbReference type="PROSITE" id="PS51750">
    <property type="entry name" value="BRO_N"/>
    <property type="match status" value="1"/>
</dbReference>
<dbReference type="Proteomes" id="UP001159179">
    <property type="component" value="Unassembled WGS sequence"/>
</dbReference>
<gene>
    <name evidence="2" type="ORF">P5X88_02990</name>
</gene>
<accession>A0AAW6SRK6</accession>
<name>A0AAW6SRK6_9BACI</name>
<organism evidence="2 3">
    <name type="scientific">Heyndrickxia oleronia</name>
    <dbReference type="NCBI Taxonomy" id="38875"/>
    <lineage>
        <taxon>Bacteria</taxon>
        <taxon>Bacillati</taxon>
        <taxon>Bacillota</taxon>
        <taxon>Bacilli</taxon>
        <taxon>Bacillales</taxon>
        <taxon>Bacillaceae</taxon>
        <taxon>Heyndrickxia</taxon>
    </lineage>
</organism>
<evidence type="ECO:0000259" key="1">
    <source>
        <dbReference type="PROSITE" id="PS51750"/>
    </source>
</evidence>
<dbReference type="Pfam" id="PF03374">
    <property type="entry name" value="ANT"/>
    <property type="match status" value="1"/>
</dbReference>
<dbReference type="PANTHER" id="PTHR36180">
    <property type="entry name" value="DNA-BINDING PROTEIN-RELATED-RELATED"/>
    <property type="match status" value="1"/>
</dbReference>
<protein>
    <submittedName>
        <fullName evidence="2">Phage antirepressor</fullName>
    </submittedName>
</protein>
<comment type="caution">
    <text evidence="2">The sequence shown here is derived from an EMBL/GenBank/DDBJ whole genome shotgun (WGS) entry which is preliminary data.</text>
</comment>
<evidence type="ECO:0000313" key="2">
    <source>
        <dbReference type="EMBL" id="MDH5159885.1"/>
    </source>
</evidence>
<dbReference type="InterPro" id="IPR003497">
    <property type="entry name" value="BRO_N_domain"/>
</dbReference>
<feature type="domain" description="Bro-N" evidence="1">
    <location>
        <begin position="1"/>
        <end position="104"/>
    </location>
</feature>
<dbReference type="RefSeq" id="WP_280615725.1">
    <property type="nucleotide sequence ID" value="NZ_JAROYP010000001.1"/>
</dbReference>
<evidence type="ECO:0000313" key="3">
    <source>
        <dbReference type="Proteomes" id="UP001159179"/>
    </source>
</evidence>
<dbReference type="SMART" id="SM01040">
    <property type="entry name" value="Bro-N"/>
    <property type="match status" value="1"/>
</dbReference>
<sequence length="251" mass="28960">MNQITKVFEGSELRLVEIEGSPWFVAKDVCSILGISNPSKATSSLESDEKTTITISYTGSMTTNLVVINEAGLYALIFRSRKPEAREFKRWITHEVIPSIRKHGAYMTPETLGRTIKDPDFLIGLLTNLKDEQQRRLEVEEQNKELKPKAEKYERFLDSDGLTTFTTIGKHFLDGISPQKVRLFLQEEGVIYKRKVDGVFPPTQDYTKYFRIIPYYYYDYYGNEIVTRTVKVTNEGIDFIIDLYQKANQAP</sequence>
<reference evidence="2" key="1">
    <citation type="submission" date="2023-03" db="EMBL/GenBank/DDBJ databases">
        <title>Bacterial isolates from washroom surfaces on a university campus.</title>
        <authorList>
            <person name="Holman D.B."/>
            <person name="Gzyl K.E."/>
            <person name="Taheri A.E."/>
        </authorList>
    </citation>
    <scope>NUCLEOTIDE SEQUENCE</scope>
    <source>
        <strain evidence="2">RD03</strain>
    </source>
</reference>